<gene>
    <name evidence="3" type="primary">WBGene00112420</name>
</gene>
<feature type="transmembrane region" description="Helical" evidence="2">
    <location>
        <begin position="362"/>
        <end position="382"/>
    </location>
</feature>
<proteinExistence type="predicted"/>
<feature type="compositionally biased region" description="Polar residues" evidence="1">
    <location>
        <begin position="523"/>
        <end position="534"/>
    </location>
</feature>
<reference evidence="4" key="1">
    <citation type="journal article" date="2008" name="Nat. Genet.">
        <title>The Pristionchus pacificus genome provides a unique perspective on nematode lifestyle and parasitism.</title>
        <authorList>
            <person name="Dieterich C."/>
            <person name="Clifton S.W."/>
            <person name="Schuster L.N."/>
            <person name="Chinwalla A."/>
            <person name="Delehaunty K."/>
            <person name="Dinkelacker I."/>
            <person name="Fulton L."/>
            <person name="Fulton R."/>
            <person name="Godfrey J."/>
            <person name="Minx P."/>
            <person name="Mitreva M."/>
            <person name="Roeseler W."/>
            <person name="Tian H."/>
            <person name="Witte H."/>
            <person name="Yang S.P."/>
            <person name="Wilson R.K."/>
            <person name="Sommer R.J."/>
        </authorList>
    </citation>
    <scope>NUCLEOTIDE SEQUENCE [LARGE SCALE GENOMIC DNA]</scope>
    <source>
        <strain evidence="4">PS312</strain>
    </source>
</reference>
<name>A0A8R1YKW4_PRIPA</name>
<keyword evidence="2" id="KW-0812">Transmembrane</keyword>
<evidence type="ECO:0000256" key="1">
    <source>
        <dbReference type="SAM" id="MobiDB-lite"/>
    </source>
</evidence>
<dbReference type="EnsemblMetazoa" id="PPA22866.1">
    <property type="protein sequence ID" value="PPA22866.1"/>
    <property type="gene ID" value="WBGene00112420"/>
</dbReference>
<keyword evidence="2" id="KW-1133">Transmembrane helix</keyword>
<keyword evidence="4" id="KW-1185">Reference proteome</keyword>
<sequence>PLCSVLRGRTPFTTQMIWFCAFPSYLLLIILHTVMSINFKPCVELNSFCVVPDPCTPLEDDSSWVRVTSTTPPCEKAVIITLLSTSWLEIQLYGAEILDNFVSCNGLISQGPDVFAQRPTAHPPTSPLNALKCSIHLKSKNDIQLSKLLGSSRQLLVDGKSTGISYKDVDNYLVSIVGNEGDGHENEDQSLCNVIQLECEGCDIEKNCPSLTVKCAANKVLRVDDDEKTTSNLTLSPMILDHPLWITAEGRPVTMKKGACINKGTCDFSGLQMECESNKCSSSCKPENVTTIWPKHSNGSNQTDGIQVDGLICSNTTSMYHARRIDGRNRMIVVRKGTKVSCRERVTQSSTRSPLPTLHEKVASVLLPLALLLALLMLPVLIHTRVRCIVTRYRHGQFLFLPAHITKELATNTFEVISENQVDNTIQSRYTEPPKMTFGEFVRQLFSGFGKRDASSHKSESARKKTDDDEEKEKLLTARPPIIKCEVPTQPPKKETSMEQSSSGPSVEQAPREPEIKQGDGQPLSSKQLTNPSVSEKKKGSGPSSHTSNLTSSNSGGIPPSSQ</sequence>
<reference evidence="3" key="2">
    <citation type="submission" date="2022-06" db="UniProtKB">
        <authorList>
            <consortium name="EnsemblMetazoa"/>
        </authorList>
    </citation>
    <scope>IDENTIFICATION</scope>
    <source>
        <strain evidence="3">PS312</strain>
    </source>
</reference>
<accession>A0A8R1YKW4</accession>
<dbReference type="Proteomes" id="UP000005239">
    <property type="component" value="Unassembled WGS sequence"/>
</dbReference>
<keyword evidence="2" id="KW-0472">Membrane</keyword>
<feature type="transmembrane region" description="Helical" evidence="2">
    <location>
        <begin position="16"/>
        <end position="39"/>
    </location>
</feature>
<dbReference type="AlphaFoldDB" id="A0A8R1YKW4"/>
<organism evidence="3 4">
    <name type="scientific">Pristionchus pacificus</name>
    <name type="common">Parasitic nematode worm</name>
    <dbReference type="NCBI Taxonomy" id="54126"/>
    <lineage>
        <taxon>Eukaryota</taxon>
        <taxon>Metazoa</taxon>
        <taxon>Ecdysozoa</taxon>
        <taxon>Nematoda</taxon>
        <taxon>Chromadorea</taxon>
        <taxon>Rhabditida</taxon>
        <taxon>Rhabditina</taxon>
        <taxon>Diplogasteromorpha</taxon>
        <taxon>Diplogasteroidea</taxon>
        <taxon>Neodiplogasteridae</taxon>
        <taxon>Pristionchus</taxon>
    </lineage>
</organism>
<protein>
    <submittedName>
        <fullName evidence="3">Uncharacterized protein</fullName>
    </submittedName>
</protein>
<feature type="compositionally biased region" description="Low complexity" evidence="1">
    <location>
        <begin position="541"/>
        <end position="557"/>
    </location>
</feature>
<evidence type="ECO:0000313" key="3">
    <source>
        <dbReference type="EnsemblMetazoa" id="PPA22866.1"/>
    </source>
</evidence>
<evidence type="ECO:0000256" key="2">
    <source>
        <dbReference type="SAM" id="Phobius"/>
    </source>
</evidence>
<feature type="compositionally biased region" description="Basic and acidic residues" evidence="1">
    <location>
        <begin position="451"/>
        <end position="476"/>
    </location>
</feature>
<feature type="region of interest" description="Disordered" evidence="1">
    <location>
        <begin position="451"/>
        <end position="563"/>
    </location>
</feature>
<evidence type="ECO:0000313" key="4">
    <source>
        <dbReference type="Proteomes" id="UP000005239"/>
    </source>
</evidence>